<proteinExistence type="predicted"/>
<dbReference type="EMBL" id="ML992688">
    <property type="protein sequence ID" value="KAF2209125.1"/>
    <property type="molecule type" value="Genomic_DNA"/>
</dbReference>
<evidence type="ECO:0000256" key="1">
    <source>
        <dbReference type="SAM" id="MobiDB-lite"/>
    </source>
</evidence>
<feature type="compositionally biased region" description="Polar residues" evidence="1">
    <location>
        <begin position="84"/>
        <end position="115"/>
    </location>
</feature>
<keyword evidence="3" id="KW-1185">Reference proteome</keyword>
<accession>A0A6A6F5C7</accession>
<feature type="region of interest" description="Disordered" evidence="1">
    <location>
        <begin position="127"/>
        <end position="184"/>
    </location>
</feature>
<dbReference type="AlphaFoldDB" id="A0A6A6F5C7"/>
<feature type="compositionally biased region" description="Low complexity" evidence="1">
    <location>
        <begin position="129"/>
        <end position="142"/>
    </location>
</feature>
<evidence type="ECO:0000313" key="2">
    <source>
        <dbReference type="EMBL" id="KAF2209125.1"/>
    </source>
</evidence>
<dbReference type="OrthoDB" id="10678294at2759"/>
<feature type="region of interest" description="Disordered" evidence="1">
    <location>
        <begin position="83"/>
        <end position="115"/>
    </location>
</feature>
<feature type="compositionally biased region" description="Polar residues" evidence="1">
    <location>
        <begin position="143"/>
        <end position="168"/>
    </location>
</feature>
<name>A0A6A6F5C7_9PEZI</name>
<evidence type="ECO:0000313" key="3">
    <source>
        <dbReference type="Proteomes" id="UP000799539"/>
    </source>
</evidence>
<dbReference type="Proteomes" id="UP000799539">
    <property type="component" value="Unassembled WGS sequence"/>
</dbReference>
<reference evidence="2" key="1">
    <citation type="journal article" date="2020" name="Stud. Mycol.">
        <title>101 Dothideomycetes genomes: a test case for predicting lifestyles and emergence of pathogens.</title>
        <authorList>
            <person name="Haridas S."/>
            <person name="Albert R."/>
            <person name="Binder M."/>
            <person name="Bloem J."/>
            <person name="Labutti K."/>
            <person name="Salamov A."/>
            <person name="Andreopoulos B."/>
            <person name="Baker S."/>
            <person name="Barry K."/>
            <person name="Bills G."/>
            <person name="Bluhm B."/>
            <person name="Cannon C."/>
            <person name="Castanera R."/>
            <person name="Culley D."/>
            <person name="Daum C."/>
            <person name="Ezra D."/>
            <person name="Gonzalez J."/>
            <person name="Henrissat B."/>
            <person name="Kuo A."/>
            <person name="Liang C."/>
            <person name="Lipzen A."/>
            <person name="Lutzoni F."/>
            <person name="Magnuson J."/>
            <person name="Mondo S."/>
            <person name="Nolan M."/>
            <person name="Ohm R."/>
            <person name="Pangilinan J."/>
            <person name="Park H.-J."/>
            <person name="Ramirez L."/>
            <person name="Alfaro M."/>
            <person name="Sun H."/>
            <person name="Tritt A."/>
            <person name="Yoshinaga Y."/>
            <person name="Zwiers L.-H."/>
            <person name="Turgeon B."/>
            <person name="Goodwin S."/>
            <person name="Spatafora J."/>
            <person name="Crous P."/>
            <person name="Grigoriev I."/>
        </authorList>
    </citation>
    <scope>NUCLEOTIDE SEQUENCE</scope>
    <source>
        <strain evidence="2">SCOH1-5</strain>
    </source>
</reference>
<protein>
    <submittedName>
        <fullName evidence="2">Uncharacterized protein</fullName>
    </submittedName>
</protein>
<gene>
    <name evidence="2" type="ORF">CERZMDRAFT_100644</name>
</gene>
<organism evidence="2 3">
    <name type="scientific">Cercospora zeae-maydis SCOH1-5</name>
    <dbReference type="NCBI Taxonomy" id="717836"/>
    <lineage>
        <taxon>Eukaryota</taxon>
        <taxon>Fungi</taxon>
        <taxon>Dikarya</taxon>
        <taxon>Ascomycota</taxon>
        <taxon>Pezizomycotina</taxon>
        <taxon>Dothideomycetes</taxon>
        <taxon>Dothideomycetidae</taxon>
        <taxon>Mycosphaerellales</taxon>
        <taxon>Mycosphaerellaceae</taxon>
        <taxon>Cercospora</taxon>
    </lineage>
</organism>
<sequence length="432" mass="46548">MAPNNDIHLCEVAVTCVEQANAVQSCFQDLYNCIEPLTAKCKGSVPTSYHATAAQRPCSNVPNGTTTEHPQSHDLGLIEESARNRNSSAVTDQSRVTQRTSSGNTTPEPSPEPRQQSAALYLLNEEVGTQSSTTSRPPTASAHTQSSPTSRPETASAHTQSSPTSRPETASAHGGASTPIRLPDSVCLSSPDPLAFSRLELCNGVGTLDPNVNVVAGQKRKAAQRLNRGKRQKTSGQELVDAACLQLTRTIRRGSKWYKEYGSSFPAWRDSLEHLKPKGTDFSLSELCSQHFTYEKATGPKGRTGISKERSTKSKNRAKLGKILISVVNKLDTKAGLEGKAYGICTALVGAGTFFKPSTRELQSFPDDRIQELGHAVAEKLIEDEIPLALQQIVPKDILDPAEAAVAKDLSYCESRRKLGLTAPRPESMPSA</sequence>